<accession>A0A918DAP5</accession>
<organism evidence="1 2">
    <name type="scientific">Streptomyces albiflavescens</name>
    <dbReference type="NCBI Taxonomy" id="1623582"/>
    <lineage>
        <taxon>Bacteria</taxon>
        <taxon>Bacillati</taxon>
        <taxon>Actinomycetota</taxon>
        <taxon>Actinomycetes</taxon>
        <taxon>Kitasatosporales</taxon>
        <taxon>Streptomycetaceae</taxon>
        <taxon>Streptomyces</taxon>
    </lineage>
</organism>
<dbReference type="Proteomes" id="UP000600365">
    <property type="component" value="Unassembled WGS sequence"/>
</dbReference>
<comment type="caution">
    <text evidence="1">The sequence shown here is derived from an EMBL/GenBank/DDBJ whole genome shotgun (WGS) entry which is preliminary data.</text>
</comment>
<keyword evidence="2" id="KW-1185">Reference proteome</keyword>
<protein>
    <submittedName>
        <fullName evidence="1">Uncharacterized protein</fullName>
    </submittedName>
</protein>
<name>A0A918DAP5_9ACTN</name>
<evidence type="ECO:0000313" key="1">
    <source>
        <dbReference type="EMBL" id="GGN91302.1"/>
    </source>
</evidence>
<proteinExistence type="predicted"/>
<gene>
    <name evidence="1" type="ORF">GCM10011579_088040</name>
</gene>
<dbReference type="AlphaFoldDB" id="A0A918DAP5"/>
<dbReference type="EMBL" id="BMMM01000025">
    <property type="protein sequence ID" value="GGN91302.1"/>
    <property type="molecule type" value="Genomic_DNA"/>
</dbReference>
<reference evidence="1 2" key="1">
    <citation type="journal article" date="2014" name="Int. J. Syst. Evol. Microbiol.">
        <title>Complete genome sequence of Corynebacterium casei LMG S-19264T (=DSM 44701T), isolated from a smear-ripened cheese.</title>
        <authorList>
            <consortium name="US DOE Joint Genome Institute (JGI-PGF)"/>
            <person name="Walter F."/>
            <person name="Albersmeier A."/>
            <person name="Kalinowski J."/>
            <person name="Ruckert C."/>
        </authorList>
    </citation>
    <scope>NUCLEOTIDE SEQUENCE [LARGE SCALE GENOMIC DNA]</scope>
    <source>
        <strain evidence="1 2">CGMCC 4.7111</strain>
    </source>
</reference>
<evidence type="ECO:0000313" key="2">
    <source>
        <dbReference type="Proteomes" id="UP000600365"/>
    </source>
</evidence>
<sequence length="77" mass="8021">MHARRDDKQSAFLTSLSFSEDYLAAHTPEAAQRLTTPLVASAPGPVHRDALRVAVGTGSGPAPDRLLTSTAALLLPG</sequence>